<evidence type="ECO:0008006" key="4">
    <source>
        <dbReference type="Google" id="ProtNLM"/>
    </source>
</evidence>
<evidence type="ECO:0000313" key="3">
    <source>
        <dbReference type="Proteomes" id="UP001596189"/>
    </source>
</evidence>
<protein>
    <recommendedName>
        <fullName evidence="4">DUF2270 domain-containing protein</fullName>
    </recommendedName>
</protein>
<name>A0ABW1JI77_9ACTN</name>
<gene>
    <name evidence="2" type="ORF">ACFQDO_18080</name>
</gene>
<feature type="transmembrane region" description="Helical" evidence="1">
    <location>
        <begin position="60"/>
        <end position="80"/>
    </location>
</feature>
<proteinExistence type="predicted"/>
<dbReference type="Proteomes" id="UP001596189">
    <property type="component" value="Unassembled WGS sequence"/>
</dbReference>
<comment type="caution">
    <text evidence="2">The sequence shown here is derived from an EMBL/GenBank/DDBJ whole genome shotgun (WGS) entry which is preliminary data.</text>
</comment>
<keyword evidence="3" id="KW-1185">Reference proteome</keyword>
<dbReference type="RefSeq" id="WP_345717575.1">
    <property type="nucleotide sequence ID" value="NZ_BAABFP010000007.1"/>
</dbReference>
<accession>A0ABW1JI77</accession>
<dbReference type="EMBL" id="JBHSRD010000008">
    <property type="protein sequence ID" value="MFC6009047.1"/>
    <property type="molecule type" value="Genomic_DNA"/>
</dbReference>
<keyword evidence="1" id="KW-1133">Transmembrane helix</keyword>
<reference evidence="3" key="1">
    <citation type="journal article" date="2019" name="Int. J. Syst. Evol. Microbiol.">
        <title>The Global Catalogue of Microorganisms (GCM) 10K type strain sequencing project: providing services to taxonomists for standard genome sequencing and annotation.</title>
        <authorList>
            <consortium name="The Broad Institute Genomics Platform"/>
            <consortium name="The Broad Institute Genome Sequencing Center for Infectious Disease"/>
            <person name="Wu L."/>
            <person name="Ma J."/>
        </authorList>
    </citation>
    <scope>NUCLEOTIDE SEQUENCE [LARGE SCALE GENOMIC DNA]</scope>
    <source>
        <strain evidence="3">KACC 14249</strain>
    </source>
</reference>
<keyword evidence="1" id="KW-0472">Membrane</keyword>
<feature type="transmembrane region" description="Helical" evidence="1">
    <location>
        <begin position="156"/>
        <end position="181"/>
    </location>
</feature>
<evidence type="ECO:0000313" key="2">
    <source>
        <dbReference type="EMBL" id="MFC6009047.1"/>
    </source>
</evidence>
<evidence type="ECO:0000256" key="1">
    <source>
        <dbReference type="SAM" id="Phobius"/>
    </source>
</evidence>
<keyword evidence="1" id="KW-0812">Transmembrane</keyword>
<organism evidence="2 3">
    <name type="scientific">Angustibacter luteus</name>
    <dbReference type="NCBI Taxonomy" id="658456"/>
    <lineage>
        <taxon>Bacteria</taxon>
        <taxon>Bacillati</taxon>
        <taxon>Actinomycetota</taxon>
        <taxon>Actinomycetes</taxon>
        <taxon>Kineosporiales</taxon>
        <taxon>Kineosporiaceae</taxon>
    </lineage>
</organism>
<sequence>MSEPPDPTPRQDRLREDLNREYYAALGAVSEYDGRLMVIKGWSVTLSLAALGLGFQQQHYALFGLAAVTALGFWFLDVLLKGYQMRYYARMRDIEVATYRLNAVELEGLGLVSAPRIDMSWDYKGEGRDWRTDAPVRRDAKELRYMHHLPYLMPHVFLPHVVAVVLGTGLFLAAVLGASWLDGLAP</sequence>